<evidence type="ECO:0000256" key="1">
    <source>
        <dbReference type="SAM" id="MobiDB-lite"/>
    </source>
</evidence>
<keyword evidence="2" id="KW-1133">Transmembrane helix</keyword>
<reference evidence="4" key="1">
    <citation type="journal article" date="2018" name="Nat. Microbiol.">
        <title>Leveraging single-cell genomics to expand the fungal tree of life.</title>
        <authorList>
            <person name="Ahrendt S.R."/>
            <person name="Quandt C.A."/>
            <person name="Ciobanu D."/>
            <person name="Clum A."/>
            <person name="Salamov A."/>
            <person name="Andreopoulos B."/>
            <person name="Cheng J.F."/>
            <person name="Woyke T."/>
            <person name="Pelin A."/>
            <person name="Henrissat B."/>
            <person name="Reynolds N.K."/>
            <person name="Benny G.L."/>
            <person name="Smith M.E."/>
            <person name="James T.Y."/>
            <person name="Grigoriev I.V."/>
        </authorList>
    </citation>
    <scope>NUCLEOTIDE SEQUENCE [LARGE SCALE GENOMIC DNA]</scope>
</reference>
<gene>
    <name evidence="3" type="ORF">BDK51DRAFT_45866</name>
</gene>
<organism evidence="3 4">
    <name type="scientific">Blyttiomyces helicus</name>
    <dbReference type="NCBI Taxonomy" id="388810"/>
    <lineage>
        <taxon>Eukaryota</taxon>
        <taxon>Fungi</taxon>
        <taxon>Fungi incertae sedis</taxon>
        <taxon>Chytridiomycota</taxon>
        <taxon>Chytridiomycota incertae sedis</taxon>
        <taxon>Chytridiomycetes</taxon>
        <taxon>Chytridiomycetes incertae sedis</taxon>
        <taxon>Blyttiomyces</taxon>
    </lineage>
</organism>
<feature type="region of interest" description="Disordered" evidence="1">
    <location>
        <begin position="214"/>
        <end position="236"/>
    </location>
</feature>
<feature type="transmembrane region" description="Helical" evidence="2">
    <location>
        <begin position="99"/>
        <end position="118"/>
    </location>
</feature>
<feature type="region of interest" description="Disordered" evidence="1">
    <location>
        <begin position="1"/>
        <end position="20"/>
    </location>
</feature>
<keyword evidence="4" id="KW-1185">Reference proteome</keyword>
<accession>A0A4P9W506</accession>
<name>A0A4P9W506_9FUNG</name>
<evidence type="ECO:0000256" key="2">
    <source>
        <dbReference type="SAM" id="Phobius"/>
    </source>
</evidence>
<feature type="transmembrane region" description="Helical" evidence="2">
    <location>
        <begin position="69"/>
        <end position="87"/>
    </location>
</feature>
<keyword evidence="2" id="KW-0812">Transmembrane</keyword>
<proteinExistence type="predicted"/>
<dbReference type="EMBL" id="KZ997404">
    <property type="protein sequence ID" value="RKO87459.1"/>
    <property type="molecule type" value="Genomic_DNA"/>
</dbReference>
<keyword evidence="2" id="KW-0472">Membrane</keyword>
<dbReference type="Proteomes" id="UP000269721">
    <property type="component" value="Unassembled WGS sequence"/>
</dbReference>
<evidence type="ECO:0000313" key="4">
    <source>
        <dbReference type="Proteomes" id="UP000269721"/>
    </source>
</evidence>
<protein>
    <submittedName>
        <fullName evidence="3">Uncharacterized protein</fullName>
    </submittedName>
</protein>
<sequence length="236" mass="25414">MSNDTREPLPFAQGPVPPGMEGLREYKVTQEELAALKSATRFVMAGRESLFAVVGFQSDPCVLLVIRQVAWGSVIGLGSGYFIASKIAQSRNWPRRLRFFFSCGVGSIGLSLGAWGGAISGAQTLYAIKDSELVRMMKEYREDYCAGRSNTMVVKQKGDAPLSIAVGQRGNGADPNAWATSTGERVIGELFSLYGASMGFLFCAGGSTSYHDPATRADDPYASKGHRTNQYGDVVE</sequence>
<dbReference type="AlphaFoldDB" id="A0A4P9W506"/>
<evidence type="ECO:0000313" key="3">
    <source>
        <dbReference type="EMBL" id="RKO87459.1"/>
    </source>
</evidence>